<dbReference type="Proteomes" id="UP000625682">
    <property type="component" value="Unassembled WGS sequence"/>
</dbReference>
<dbReference type="Gene3D" id="3.20.20.70">
    <property type="entry name" value="Aldolase class I"/>
    <property type="match status" value="1"/>
</dbReference>
<dbReference type="InterPro" id="IPR026335">
    <property type="entry name" value="rSAM_SPASM_FxsB"/>
</dbReference>
<dbReference type="EMBL" id="BMMU01000001">
    <property type="protein sequence ID" value="GGJ07653.1"/>
    <property type="molecule type" value="Genomic_DNA"/>
</dbReference>
<sequence length="679" mass="73197">MISDEVISWTALRLAEHAKDHALSSVQVILHGGEPLLAGPKRLRRVCEELRRALGGVCELDLRIHTNGVQLSERYLDLFDEFGVLVGISLDGDKAANDLHRRFADGRSSHDKVLAAVGLLRQERYRHLFAGLLCTIDLRNDPGATYDALAALGPPRIDFLLPHATWDEPPPRPDAAPAPYADWLMAVYDRWDLRGRPIPVRMFDSVISTLGGGPGLTEAMGLAPADVLVIETDGTFEQADSLKTAYDGAPATGEDVFHHTLDQVAAHPGITARQQGMAGLNEQCRSCPVVRSCGGGLYAHRYRGDGSGFDNPSVYCADLETLIRSIDTRTGAGADRPVQGFDALADGTDDGSAVRELARARQAVTRDLLSLVGRELGGQGDEPWDRSWRLALDLDRRDSSLTQVLTHPYTRSWIMRCLAAPPGAAPTTHLASLVASALLRDGTVDLVSVPVADGFASVQETGRLRVGEVGARTVELGGHQIRRAGAPGWEPMRWIRADGLEVALDDLDPYRDCFGRPAMDRLTDEEAESWREVLPRAWQLIRAALPSVAAGMAAGVRVVTPLTGAAGSPTTPSVTASPGGFAALGVTLDPDPVRLAVALVREFRLGVLDALLDVCDLYHEADTRTGELLAEAYARSATDALLPEVGAARQLHVQLDELAERGSLTPLGLRFTEGMRRSI</sequence>
<dbReference type="PANTHER" id="PTHR43273">
    <property type="entry name" value="ANAEROBIC SULFATASE-MATURATING ENZYME HOMOLOG ASLB-RELATED"/>
    <property type="match status" value="1"/>
</dbReference>
<dbReference type="InterPro" id="IPR058240">
    <property type="entry name" value="rSAM_sf"/>
</dbReference>
<keyword evidence="3" id="KW-0408">Iron</keyword>
<dbReference type="InterPro" id="IPR023867">
    <property type="entry name" value="Sulphatase_maturase_rSAM"/>
</dbReference>
<evidence type="ECO:0000313" key="7">
    <source>
        <dbReference type="Proteomes" id="UP000625682"/>
    </source>
</evidence>
<feature type="domain" description="Radical SAM core" evidence="5">
    <location>
        <begin position="12"/>
        <end position="126"/>
    </location>
</feature>
<keyword evidence="4" id="KW-0411">Iron-sulfur</keyword>
<dbReference type="InterPro" id="IPR026337">
    <property type="entry name" value="AKG_HExxH"/>
</dbReference>
<dbReference type="InterPro" id="IPR013785">
    <property type="entry name" value="Aldolase_TIM"/>
</dbReference>
<evidence type="ECO:0000259" key="5">
    <source>
        <dbReference type="Pfam" id="PF04055"/>
    </source>
</evidence>
<name>A0A917KB12_9ACTN</name>
<keyword evidence="7" id="KW-1185">Reference proteome</keyword>
<proteinExistence type="predicted"/>
<keyword evidence="1" id="KW-0949">S-adenosyl-L-methionine</keyword>
<accession>A0A917KB12</accession>
<dbReference type="NCBIfam" id="TIGR04269">
    <property type="entry name" value="SAM_SPASM_FxsB"/>
    <property type="match status" value="1"/>
</dbReference>
<evidence type="ECO:0000256" key="1">
    <source>
        <dbReference type="ARBA" id="ARBA00022691"/>
    </source>
</evidence>
<dbReference type="AlphaFoldDB" id="A0A917KB12"/>
<comment type="caution">
    <text evidence="6">The sequence shown here is derived from an EMBL/GenBank/DDBJ whole genome shotgun (WGS) entry which is preliminary data.</text>
</comment>
<dbReference type="GO" id="GO:0046872">
    <property type="term" value="F:metal ion binding"/>
    <property type="evidence" value="ECO:0007669"/>
    <property type="project" value="UniProtKB-KW"/>
</dbReference>
<dbReference type="GO" id="GO:0016491">
    <property type="term" value="F:oxidoreductase activity"/>
    <property type="evidence" value="ECO:0007669"/>
    <property type="project" value="InterPro"/>
</dbReference>
<gene>
    <name evidence="6" type="ORF">GCM10012282_00430</name>
</gene>
<protein>
    <recommendedName>
        <fullName evidence="5">Radical SAM core domain-containing protein</fullName>
    </recommendedName>
</protein>
<reference evidence="6" key="1">
    <citation type="journal article" date="2014" name="Int. J. Syst. Evol. Microbiol.">
        <title>Complete genome sequence of Corynebacterium casei LMG S-19264T (=DSM 44701T), isolated from a smear-ripened cheese.</title>
        <authorList>
            <consortium name="US DOE Joint Genome Institute (JGI-PGF)"/>
            <person name="Walter F."/>
            <person name="Albersmeier A."/>
            <person name="Kalinowski J."/>
            <person name="Ruckert C."/>
        </authorList>
    </citation>
    <scope>NUCLEOTIDE SEQUENCE</scope>
    <source>
        <strain evidence="6">CGMCC 4.7272</strain>
    </source>
</reference>
<dbReference type="GO" id="GO:0051536">
    <property type="term" value="F:iron-sulfur cluster binding"/>
    <property type="evidence" value="ECO:0007669"/>
    <property type="project" value="UniProtKB-KW"/>
</dbReference>
<reference evidence="6" key="2">
    <citation type="submission" date="2020-09" db="EMBL/GenBank/DDBJ databases">
        <authorList>
            <person name="Sun Q."/>
            <person name="Zhou Y."/>
        </authorList>
    </citation>
    <scope>NUCLEOTIDE SEQUENCE</scope>
    <source>
        <strain evidence="6">CGMCC 4.7272</strain>
    </source>
</reference>
<organism evidence="6 7">
    <name type="scientific">Streptomyces lacrimifluminis</name>
    <dbReference type="NCBI Taxonomy" id="1500077"/>
    <lineage>
        <taxon>Bacteria</taxon>
        <taxon>Bacillati</taxon>
        <taxon>Actinomycetota</taxon>
        <taxon>Actinomycetes</taxon>
        <taxon>Kitasatosporales</taxon>
        <taxon>Streptomycetaceae</taxon>
        <taxon>Streptomyces</taxon>
    </lineage>
</organism>
<dbReference type="Pfam" id="PF04055">
    <property type="entry name" value="Radical_SAM"/>
    <property type="match status" value="1"/>
</dbReference>
<evidence type="ECO:0000256" key="3">
    <source>
        <dbReference type="ARBA" id="ARBA00023004"/>
    </source>
</evidence>
<dbReference type="PANTHER" id="PTHR43273:SF8">
    <property type="entry name" value="RADICAL SAM DOMAIN PROTEIN"/>
    <property type="match status" value="1"/>
</dbReference>
<dbReference type="CDD" id="cd01335">
    <property type="entry name" value="Radical_SAM"/>
    <property type="match status" value="1"/>
</dbReference>
<dbReference type="NCBIfam" id="TIGR04267">
    <property type="entry name" value="mod_HExxH"/>
    <property type="match status" value="1"/>
</dbReference>
<keyword evidence="2" id="KW-0479">Metal-binding</keyword>
<evidence type="ECO:0000313" key="6">
    <source>
        <dbReference type="EMBL" id="GGJ07653.1"/>
    </source>
</evidence>
<dbReference type="SUPFAM" id="SSF102114">
    <property type="entry name" value="Radical SAM enzymes"/>
    <property type="match status" value="1"/>
</dbReference>
<evidence type="ECO:0000256" key="4">
    <source>
        <dbReference type="ARBA" id="ARBA00023014"/>
    </source>
</evidence>
<evidence type="ECO:0000256" key="2">
    <source>
        <dbReference type="ARBA" id="ARBA00022723"/>
    </source>
</evidence>
<dbReference type="InterPro" id="IPR007197">
    <property type="entry name" value="rSAM"/>
</dbReference>